<reference evidence="2" key="1">
    <citation type="journal article" date="2021" name="ISME J.">
        <title>Fine-scale metabolic discontinuity in a stratified prokaryote microbiome of a Red Sea deep halocline.</title>
        <authorList>
            <person name="Michoud G."/>
            <person name="Ngugi D.K."/>
            <person name="Barozzi A."/>
            <person name="Merlino G."/>
            <person name="Calleja M.L."/>
            <person name="Delgado-Huertas A."/>
            <person name="Moran X.A.G."/>
            <person name="Daffonchio D."/>
        </authorList>
    </citation>
    <scope>NUCLEOTIDE SEQUENCE</scope>
    <source>
        <strain evidence="2">SuakinDeep_MAG55_1</strain>
    </source>
</reference>
<protein>
    <submittedName>
        <fullName evidence="2">Uncharacterized protein</fullName>
    </submittedName>
</protein>
<feature type="region of interest" description="Disordered" evidence="1">
    <location>
        <begin position="41"/>
        <end position="60"/>
    </location>
</feature>
<evidence type="ECO:0000313" key="3">
    <source>
        <dbReference type="Proteomes" id="UP000722750"/>
    </source>
</evidence>
<gene>
    <name evidence="2" type="ORF">MAG551_02303</name>
</gene>
<proteinExistence type="predicted"/>
<organism evidence="2 3">
    <name type="scientific">Candidatus Scalindua arabica</name>
    <dbReference type="NCBI Taxonomy" id="1127984"/>
    <lineage>
        <taxon>Bacteria</taxon>
        <taxon>Pseudomonadati</taxon>
        <taxon>Planctomycetota</taxon>
        <taxon>Candidatus Brocadiia</taxon>
        <taxon>Candidatus Brocadiales</taxon>
        <taxon>Candidatus Scalinduaceae</taxon>
        <taxon>Candidatus Scalindua</taxon>
    </lineage>
</organism>
<evidence type="ECO:0000313" key="2">
    <source>
        <dbReference type="EMBL" id="MBS1259236.1"/>
    </source>
</evidence>
<dbReference type="EMBL" id="JAANXD010000087">
    <property type="protein sequence ID" value="MBS1259236.1"/>
    <property type="molecule type" value="Genomic_DNA"/>
</dbReference>
<name>A0A941W5L4_9BACT</name>
<evidence type="ECO:0000256" key="1">
    <source>
        <dbReference type="SAM" id="MobiDB-lite"/>
    </source>
</evidence>
<comment type="caution">
    <text evidence="2">The sequence shown here is derived from an EMBL/GenBank/DDBJ whole genome shotgun (WGS) entry which is preliminary data.</text>
</comment>
<dbReference type="Proteomes" id="UP000722750">
    <property type="component" value="Unassembled WGS sequence"/>
</dbReference>
<dbReference type="AlphaFoldDB" id="A0A941W5L4"/>
<sequence>MIEKEQAIKAIQDLPQNATIEDAMEKLYLLYKIDRGMKQADEGNKISQDEAKKKMERWLK</sequence>
<accession>A0A941W5L4</accession>